<organism evidence="1 2">
    <name type="scientific">Malikia spinosa</name>
    <dbReference type="NCBI Taxonomy" id="86180"/>
    <lineage>
        <taxon>Bacteria</taxon>
        <taxon>Pseudomonadati</taxon>
        <taxon>Pseudomonadota</taxon>
        <taxon>Betaproteobacteria</taxon>
        <taxon>Burkholderiales</taxon>
        <taxon>Comamonadaceae</taxon>
        <taxon>Malikia</taxon>
    </lineage>
</organism>
<dbReference type="Gene3D" id="3.30.2310.40">
    <property type="match status" value="1"/>
</dbReference>
<dbReference type="GO" id="GO:0017148">
    <property type="term" value="P:negative regulation of translation"/>
    <property type="evidence" value="ECO:0007669"/>
    <property type="project" value="InterPro"/>
</dbReference>
<name>A0A2S9KJF1_9BURK</name>
<dbReference type="RefSeq" id="WP_105727975.1">
    <property type="nucleotide sequence ID" value="NZ_PVLR01000002.1"/>
</dbReference>
<evidence type="ECO:0000313" key="1">
    <source>
        <dbReference type="EMBL" id="PRD70485.1"/>
    </source>
</evidence>
<dbReference type="OrthoDB" id="8611934at2"/>
<proteinExistence type="predicted"/>
<dbReference type="AlphaFoldDB" id="A0A2S9KJF1"/>
<accession>A0A2S9KJF1</accession>
<sequence length="101" mass="11295">MTEKSKPHYALNDIMACVAAQGISAFTRTAQLGFAEMDLSPGEAVQVVLSLNRSMFYKSMTTNADHRVWQDVYHAPCHNGKTAYIKLTLRDGTVVIQFKEK</sequence>
<gene>
    <name evidence="1" type="ORF">C6P61_00540</name>
</gene>
<reference evidence="1 2" key="1">
    <citation type="submission" date="2018-03" db="EMBL/GenBank/DDBJ databases">
        <title>Comparative genomics illustrates the genes involved in a hyperalkaliphilic mechanisms of Serpentinomonas isolated from highly-alkaline calcium-rich serpentinized springs.</title>
        <authorList>
            <person name="Suzuki S."/>
            <person name="Ishii S."/>
            <person name="Walworth N."/>
            <person name="Bird L."/>
            <person name="Kuenen J.G."/>
            <person name="Nealson K.H."/>
        </authorList>
    </citation>
    <scope>NUCLEOTIDE SEQUENCE [LARGE SCALE GENOMIC DNA]</scope>
    <source>
        <strain evidence="1 2">83</strain>
    </source>
</reference>
<dbReference type="GO" id="GO:0044010">
    <property type="term" value="P:single-species biofilm formation"/>
    <property type="evidence" value="ECO:0007669"/>
    <property type="project" value="InterPro"/>
</dbReference>
<dbReference type="Proteomes" id="UP000238326">
    <property type="component" value="Unassembled WGS sequence"/>
</dbReference>
<dbReference type="InterPro" id="IPR038493">
    <property type="entry name" value="MqsR_sf"/>
</dbReference>
<dbReference type="GO" id="GO:0009372">
    <property type="term" value="P:quorum sensing"/>
    <property type="evidence" value="ECO:0007669"/>
    <property type="project" value="InterPro"/>
</dbReference>
<protein>
    <submittedName>
        <fullName evidence="1">Motility quorum-sensing regulator MqsR</fullName>
    </submittedName>
</protein>
<evidence type="ECO:0000313" key="2">
    <source>
        <dbReference type="Proteomes" id="UP000238326"/>
    </source>
</evidence>
<dbReference type="InterPro" id="IPR031451">
    <property type="entry name" value="MqsR_toxin"/>
</dbReference>
<dbReference type="CDD" id="cd12869">
    <property type="entry name" value="MqsR"/>
    <property type="match status" value="1"/>
</dbReference>
<dbReference type="Pfam" id="PF15723">
    <property type="entry name" value="MqsR_toxin"/>
    <property type="match status" value="1"/>
</dbReference>
<keyword evidence="2" id="KW-1185">Reference proteome</keyword>
<comment type="caution">
    <text evidence="1">The sequence shown here is derived from an EMBL/GenBank/DDBJ whole genome shotgun (WGS) entry which is preliminary data.</text>
</comment>
<dbReference type="EMBL" id="PVLR01000002">
    <property type="protein sequence ID" value="PRD70485.1"/>
    <property type="molecule type" value="Genomic_DNA"/>
</dbReference>